<organism evidence="1 2">
    <name type="scientific">Sanghuangporus baumii</name>
    <name type="common">Phellinus baumii</name>
    <dbReference type="NCBI Taxonomy" id="108892"/>
    <lineage>
        <taxon>Eukaryota</taxon>
        <taxon>Fungi</taxon>
        <taxon>Dikarya</taxon>
        <taxon>Basidiomycota</taxon>
        <taxon>Agaricomycotina</taxon>
        <taxon>Agaricomycetes</taxon>
        <taxon>Hymenochaetales</taxon>
        <taxon>Hymenochaetaceae</taxon>
        <taxon>Sanghuangporus</taxon>
    </lineage>
</organism>
<reference evidence="1" key="1">
    <citation type="submission" date="2016-06" db="EMBL/GenBank/DDBJ databases">
        <title>Draft Genome sequence of the fungus Inonotus baumii.</title>
        <authorList>
            <person name="Zhu H."/>
            <person name="Lin W."/>
        </authorList>
    </citation>
    <scope>NUCLEOTIDE SEQUENCE</scope>
    <source>
        <strain evidence="1">821</strain>
    </source>
</reference>
<protein>
    <submittedName>
        <fullName evidence="1">Uncharacterized protein</fullName>
    </submittedName>
</protein>
<evidence type="ECO:0000313" key="2">
    <source>
        <dbReference type="Proteomes" id="UP000757232"/>
    </source>
</evidence>
<dbReference type="OrthoDB" id="10595286at2759"/>
<dbReference type="AlphaFoldDB" id="A0A9Q5HUJ8"/>
<evidence type="ECO:0000313" key="1">
    <source>
        <dbReference type="EMBL" id="OCB86077.1"/>
    </source>
</evidence>
<dbReference type="EMBL" id="LNZH02000205">
    <property type="protein sequence ID" value="OCB86077.1"/>
    <property type="molecule type" value="Genomic_DNA"/>
</dbReference>
<dbReference type="Proteomes" id="UP000757232">
    <property type="component" value="Unassembled WGS sequence"/>
</dbReference>
<comment type="caution">
    <text evidence="1">The sequence shown here is derived from an EMBL/GenBank/DDBJ whole genome shotgun (WGS) entry which is preliminary data.</text>
</comment>
<sequence>MDPSFKLEEITFKSFGDIFSYISACGRQAMATCVASETEPIAPPETRAYLIPSAVISLAIDRMVEDRLPPGTLAMEDDWEIAYGTNMADFHPMSFECRSWTNIALRGLRCRAIIPYHQIDSFLLSPLCDPWITEMVIYWAVSNGHDGATLSDVDLLQAL</sequence>
<gene>
    <name evidence="1" type="ORF">A7U60_g6975</name>
</gene>
<proteinExistence type="predicted"/>
<name>A0A9Q5HUJ8_SANBA</name>
<keyword evidence="2" id="KW-1185">Reference proteome</keyword>
<accession>A0A9Q5HUJ8</accession>